<gene>
    <name evidence="1" type="ORF">O181_118969</name>
</gene>
<dbReference type="AlphaFoldDB" id="A0A9Q3KDR1"/>
<evidence type="ECO:0000313" key="2">
    <source>
        <dbReference type="Proteomes" id="UP000765509"/>
    </source>
</evidence>
<name>A0A9Q3KDR1_9BASI</name>
<comment type="caution">
    <text evidence="1">The sequence shown here is derived from an EMBL/GenBank/DDBJ whole genome shotgun (WGS) entry which is preliminary data.</text>
</comment>
<evidence type="ECO:0000313" key="1">
    <source>
        <dbReference type="EMBL" id="MBW0579254.1"/>
    </source>
</evidence>
<feature type="non-terminal residue" evidence="1">
    <location>
        <position position="1"/>
    </location>
</feature>
<protein>
    <submittedName>
        <fullName evidence="1">Uncharacterized protein</fullName>
    </submittedName>
</protein>
<organism evidence="1 2">
    <name type="scientific">Austropuccinia psidii MF-1</name>
    <dbReference type="NCBI Taxonomy" id="1389203"/>
    <lineage>
        <taxon>Eukaryota</taxon>
        <taxon>Fungi</taxon>
        <taxon>Dikarya</taxon>
        <taxon>Basidiomycota</taxon>
        <taxon>Pucciniomycotina</taxon>
        <taxon>Pucciniomycetes</taxon>
        <taxon>Pucciniales</taxon>
        <taxon>Sphaerophragmiaceae</taxon>
        <taxon>Austropuccinia</taxon>
    </lineage>
</organism>
<sequence>ASLKKDSDEIQQLQLFTSNMVNIDPRLIMENKDITKQNLKKSKIEIRKSEQDLSEELIQESREESDTYLPKENNLFHIHKFNKDLIFLQYPQHFKAFHPSRELNMEIQPENKAIKQVVTVKKQSEITKNEDLINSRPKDPTNISIQAKEHKHETTDIYGHSPHHKEYLERENKNEKRNFVKGIIQISFKKRRSEKPYDRISPNQQLSSNSPLHLAHGYQASIQNEKFCNIKKKRIIISAHK</sequence>
<dbReference type="Proteomes" id="UP000765509">
    <property type="component" value="Unassembled WGS sequence"/>
</dbReference>
<reference evidence="1" key="1">
    <citation type="submission" date="2021-03" db="EMBL/GenBank/DDBJ databases">
        <title>Draft genome sequence of rust myrtle Austropuccinia psidii MF-1, a brazilian biotype.</title>
        <authorList>
            <person name="Quecine M.C."/>
            <person name="Pachon D.M.R."/>
            <person name="Bonatelli M.L."/>
            <person name="Correr F.H."/>
            <person name="Franceschini L.M."/>
            <person name="Leite T.F."/>
            <person name="Margarido G.R.A."/>
            <person name="Almeida C.A."/>
            <person name="Ferrarezi J.A."/>
            <person name="Labate C.A."/>
        </authorList>
    </citation>
    <scope>NUCLEOTIDE SEQUENCE</scope>
    <source>
        <strain evidence="1">MF-1</strain>
    </source>
</reference>
<keyword evidence="2" id="KW-1185">Reference proteome</keyword>
<accession>A0A9Q3KDR1</accession>
<dbReference type="EMBL" id="AVOT02104665">
    <property type="protein sequence ID" value="MBW0579254.1"/>
    <property type="molecule type" value="Genomic_DNA"/>
</dbReference>
<proteinExistence type="predicted"/>